<evidence type="ECO:0000256" key="3">
    <source>
        <dbReference type="PROSITE-ProRule" id="PRU00267"/>
    </source>
</evidence>
<dbReference type="Proteomes" id="UP000186601">
    <property type="component" value="Unassembled WGS sequence"/>
</dbReference>
<dbReference type="GO" id="GO:0005634">
    <property type="term" value="C:nucleus"/>
    <property type="evidence" value="ECO:0007669"/>
    <property type="project" value="UniProtKB-UniRule"/>
</dbReference>
<dbReference type="Gene3D" id="1.10.30.10">
    <property type="entry name" value="High mobility group box domain"/>
    <property type="match status" value="1"/>
</dbReference>
<accession>A0A2R6NJX6</accession>
<comment type="caution">
    <text evidence="6">The sequence shown here is derived from an EMBL/GenBank/DDBJ whole genome shotgun (WGS) entry which is preliminary data.</text>
</comment>
<keyword evidence="2" id="KW-0804">Transcription</keyword>
<dbReference type="InterPro" id="IPR050140">
    <property type="entry name" value="SRY-related_HMG-box_TF-like"/>
</dbReference>
<sequence length="326" mass="35784">MKSKAKLIAKNVSRESSAVWNSLSAQEREFWEGEAEKKKAEHLKKYPHYKYSPRRNGSAKSQGKVDDEVPDYAPYTHVWNAEDGCETGASLHTKEIDPPEATQEFYASTSSESYFNNTDEFCLPYCEGQSIASSQGLFCNSPEASSSSSFPSEMPTPASTFDLTPVNLAPDRTSWASAWEDPYWMAPGNGVPGELDFANIGAFQDFSQKINDYSSVGNLLFGDSPVPPFPGLTPLFSDGPSDPSGLCNLSHGYSLDQHLPPQQMTPDVSSSILELEHRLVMTSNILASARVTGNLTAALNHAVASLQPLLRDLQNTLDHHRVLTTW</sequence>
<keyword evidence="7" id="KW-1185">Reference proteome</keyword>
<evidence type="ECO:0000256" key="4">
    <source>
        <dbReference type="SAM" id="MobiDB-lite"/>
    </source>
</evidence>
<name>A0A2R6NJX6_9APHY</name>
<dbReference type="STRING" id="98765.A0A2R6NJX6"/>
<gene>
    <name evidence="6" type="ORF">PHLCEN_2v11816</name>
</gene>
<organism evidence="6 7">
    <name type="scientific">Hermanssonia centrifuga</name>
    <dbReference type="NCBI Taxonomy" id="98765"/>
    <lineage>
        <taxon>Eukaryota</taxon>
        <taxon>Fungi</taxon>
        <taxon>Dikarya</taxon>
        <taxon>Basidiomycota</taxon>
        <taxon>Agaricomycotina</taxon>
        <taxon>Agaricomycetes</taxon>
        <taxon>Polyporales</taxon>
        <taxon>Meruliaceae</taxon>
        <taxon>Hermanssonia</taxon>
    </lineage>
</organism>
<dbReference type="GO" id="GO:0030154">
    <property type="term" value="P:cell differentiation"/>
    <property type="evidence" value="ECO:0007669"/>
    <property type="project" value="TreeGrafter"/>
</dbReference>
<dbReference type="GO" id="GO:0001228">
    <property type="term" value="F:DNA-binding transcription activator activity, RNA polymerase II-specific"/>
    <property type="evidence" value="ECO:0007669"/>
    <property type="project" value="TreeGrafter"/>
</dbReference>
<evidence type="ECO:0000259" key="5">
    <source>
        <dbReference type="PROSITE" id="PS50118"/>
    </source>
</evidence>
<keyword evidence="1 3" id="KW-0238">DNA-binding</keyword>
<feature type="domain" description="HMG box" evidence="5">
    <location>
        <begin position="1"/>
        <end position="50"/>
    </location>
</feature>
<proteinExistence type="predicted"/>
<dbReference type="PANTHER" id="PTHR10270:SF161">
    <property type="entry name" value="SEX-DETERMINING REGION Y PROTEIN"/>
    <property type="match status" value="1"/>
</dbReference>
<evidence type="ECO:0000313" key="6">
    <source>
        <dbReference type="EMBL" id="PSR72322.1"/>
    </source>
</evidence>
<evidence type="ECO:0000256" key="2">
    <source>
        <dbReference type="ARBA" id="ARBA00023163"/>
    </source>
</evidence>
<dbReference type="PROSITE" id="PS50118">
    <property type="entry name" value="HMG_BOX_2"/>
    <property type="match status" value="1"/>
</dbReference>
<dbReference type="SUPFAM" id="SSF47095">
    <property type="entry name" value="HMG-box"/>
    <property type="match status" value="1"/>
</dbReference>
<dbReference type="AlphaFoldDB" id="A0A2R6NJX6"/>
<reference evidence="6 7" key="1">
    <citation type="submission" date="2018-02" db="EMBL/GenBank/DDBJ databases">
        <title>Genome sequence of the basidiomycete white-rot fungus Phlebia centrifuga.</title>
        <authorList>
            <person name="Granchi Z."/>
            <person name="Peng M."/>
            <person name="de Vries R.P."/>
            <person name="Hilden K."/>
            <person name="Makela M.R."/>
            <person name="Grigoriev I."/>
            <person name="Riley R."/>
        </authorList>
    </citation>
    <scope>NUCLEOTIDE SEQUENCE [LARGE SCALE GENOMIC DNA]</scope>
    <source>
        <strain evidence="6 7">FBCC195</strain>
    </source>
</reference>
<feature type="compositionally biased region" description="Basic residues" evidence="4">
    <location>
        <begin position="40"/>
        <end position="53"/>
    </location>
</feature>
<keyword evidence="3" id="KW-0539">Nucleus</keyword>
<dbReference type="EMBL" id="MLYV02001196">
    <property type="protein sequence ID" value="PSR72322.1"/>
    <property type="molecule type" value="Genomic_DNA"/>
</dbReference>
<evidence type="ECO:0000256" key="1">
    <source>
        <dbReference type="ARBA" id="ARBA00023125"/>
    </source>
</evidence>
<dbReference type="PANTHER" id="PTHR10270">
    <property type="entry name" value="SOX TRANSCRIPTION FACTOR"/>
    <property type="match status" value="1"/>
</dbReference>
<evidence type="ECO:0000313" key="7">
    <source>
        <dbReference type="Proteomes" id="UP000186601"/>
    </source>
</evidence>
<feature type="region of interest" description="Disordered" evidence="4">
    <location>
        <begin position="32"/>
        <end position="67"/>
    </location>
</feature>
<feature type="DNA-binding region" description="HMG box" evidence="3">
    <location>
        <begin position="1"/>
        <end position="50"/>
    </location>
</feature>
<dbReference type="InterPro" id="IPR009071">
    <property type="entry name" value="HMG_box_dom"/>
</dbReference>
<protein>
    <recommendedName>
        <fullName evidence="5">HMG box domain-containing protein</fullName>
    </recommendedName>
</protein>
<dbReference type="GO" id="GO:0000978">
    <property type="term" value="F:RNA polymerase II cis-regulatory region sequence-specific DNA binding"/>
    <property type="evidence" value="ECO:0007669"/>
    <property type="project" value="TreeGrafter"/>
</dbReference>
<dbReference type="InterPro" id="IPR036910">
    <property type="entry name" value="HMG_box_dom_sf"/>
</dbReference>